<dbReference type="InterPro" id="IPR006061">
    <property type="entry name" value="SBP_1_CS"/>
</dbReference>
<feature type="signal peptide" evidence="7">
    <location>
        <begin position="1"/>
        <end position="29"/>
    </location>
</feature>
<feature type="chain" id="PRO_5047332929" description="Probable sugar-binding periplasmic protein" evidence="7">
    <location>
        <begin position="30"/>
        <end position="428"/>
    </location>
</feature>
<comment type="similarity">
    <text evidence="2">Belongs to the bacterial solute-binding protein 1 family.</text>
</comment>
<protein>
    <recommendedName>
        <fullName evidence="6">Probable sugar-binding periplasmic protein</fullName>
    </recommendedName>
</protein>
<evidence type="ECO:0000256" key="4">
    <source>
        <dbReference type="ARBA" id="ARBA00022729"/>
    </source>
</evidence>
<dbReference type="RefSeq" id="WP_259539329.1">
    <property type="nucleotide sequence ID" value="NZ_JANLCJ010000004.1"/>
</dbReference>
<dbReference type="PANTHER" id="PTHR43649">
    <property type="entry name" value="ARABINOSE-BINDING PROTEIN-RELATED"/>
    <property type="match status" value="1"/>
</dbReference>
<dbReference type="Proteomes" id="UP001165586">
    <property type="component" value="Unassembled WGS sequence"/>
</dbReference>
<evidence type="ECO:0000256" key="2">
    <source>
        <dbReference type="ARBA" id="ARBA00008520"/>
    </source>
</evidence>
<gene>
    <name evidence="8" type="ORF">N1032_12010</name>
</gene>
<evidence type="ECO:0000313" key="9">
    <source>
        <dbReference type="Proteomes" id="UP001165586"/>
    </source>
</evidence>
<keyword evidence="9" id="KW-1185">Reference proteome</keyword>
<dbReference type="InterPro" id="IPR006059">
    <property type="entry name" value="SBP"/>
</dbReference>
<comment type="caution">
    <text evidence="8">The sequence shown here is derived from an EMBL/GenBank/DDBJ whole genome shotgun (WGS) entry which is preliminary data.</text>
</comment>
<evidence type="ECO:0000256" key="6">
    <source>
        <dbReference type="ARBA" id="ARBA00049753"/>
    </source>
</evidence>
<comment type="function">
    <text evidence="5">Part of a binding-protein-dependent transport system for a sugar.</text>
</comment>
<dbReference type="InterPro" id="IPR050490">
    <property type="entry name" value="Bact_solute-bd_prot1"/>
</dbReference>
<evidence type="ECO:0000256" key="1">
    <source>
        <dbReference type="ARBA" id="ARBA00004196"/>
    </source>
</evidence>
<dbReference type="PROSITE" id="PS51257">
    <property type="entry name" value="PROKAR_LIPOPROTEIN"/>
    <property type="match status" value="1"/>
</dbReference>
<name>A0ABT2H3E8_9MICO</name>
<dbReference type="Pfam" id="PF01547">
    <property type="entry name" value="SBP_bac_1"/>
    <property type="match status" value="1"/>
</dbReference>
<dbReference type="Gene3D" id="3.40.190.10">
    <property type="entry name" value="Periplasmic binding protein-like II"/>
    <property type="match status" value="1"/>
</dbReference>
<dbReference type="EMBL" id="JANLCJ010000004">
    <property type="protein sequence ID" value="MCS5734463.1"/>
    <property type="molecule type" value="Genomic_DNA"/>
</dbReference>
<reference evidence="8" key="1">
    <citation type="submission" date="2022-08" db="EMBL/GenBank/DDBJ databases">
        <authorList>
            <person name="Deng Y."/>
            <person name="Han X.-F."/>
            <person name="Zhang Y.-Q."/>
        </authorList>
    </citation>
    <scope>NUCLEOTIDE SEQUENCE</scope>
    <source>
        <strain evidence="8">CPCC 203386</strain>
    </source>
</reference>
<keyword evidence="4 7" id="KW-0732">Signal</keyword>
<accession>A0ABT2H3E8</accession>
<comment type="subcellular location">
    <subcellularLocation>
        <location evidence="1">Cell envelope</location>
    </subcellularLocation>
</comment>
<evidence type="ECO:0000256" key="5">
    <source>
        <dbReference type="ARBA" id="ARBA00049629"/>
    </source>
</evidence>
<evidence type="ECO:0000313" key="8">
    <source>
        <dbReference type="EMBL" id="MCS5734463.1"/>
    </source>
</evidence>
<keyword evidence="3" id="KW-0813">Transport</keyword>
<evidence type="ECO:0000256" key="7">
    <source>
        <dbReference type="SAM" id="SignalP"/>
    </source>
</evidence>
<sequence length="428" mass="46275">MRSKLAPIAITAASLVMLGLAGCSTGGSASSTDGGDDVTLTFATWRTEDTAMWEDEIIPAFEESHPGITVDYAPVGTDDYNAAMQSQIEGGTGADLIMCRPFDVNRAWIEDGYFEPLEGTDAVSKFDDTALAAWTDVDGNPYCVPIASVLAGFYYNTAIFDELGLEVPTTQAELLDVLDAIKKDGTYAPLALGSADGWQLAYNVLYSLGPNYWKGEDGRLALIDGTQKLTDPDFVAGFQAFEDLKPYLPDGYESLTYEDMMQLFTLGKAAIIPDGSWDISAATATGLDVDVFGAPVANAGDQRYQQEMPDQGVGMNAKSEHKEAAQEFLDWLATPDFQSLYVNKLPGFFSMGTEPVTYDDPLAQKFADLKTDADLTPRLALDRLSAGTPPLDDEIWVALQNMYNSDLSAEDATAELQAGLDSWYKPGQ</sequence>
<evidence type="ECO:0000256" key="3">
    <source>
        <dbReference type="ARBA" id="ARBA00022448"/>
    </source>
</evidence>
<dbReference type="PROSITE" id="PS01037">
    <property type="entry name" value="SBP_BACTERIAL_1"/>
    <property type="match status" value="1"/>
</dbReference>
<proteinExistence type="inferred from homology"/>
<dbReference type="PANTHER" id="PTHR43649:SF28">
    <property type="entry name" value="BINDING PROTEIN COMPONENT OF ABC SUGAR TRANSPORTER-RELATED"/>
    <property type="match status" value="1"/>
</dbReference>
<dbReference type="SUPFAM" id="SSF53850">
    <property type="entry name" value="Periplasmic binding protein-like II"/>
    <property type="match status" value="1"/>
</dbReference>
<organism evidence="8 9">
    <name type="scientific">Herbiconiux daphne</name>
    <dbReference type="NCBI Taxonomy" id="2970914"/>
    <lineage>
        <taxon>Bacteria</taxon>
        <taxon>Bacillati</taxon>
        <taxon>Actinomycetota</taxon>
        <taxon>Actinomycetes</taxon>
        <taxon>Micrococcales</taxon>
        <taxon>Microbacteriaceae</taxon>
        <taxon>Herbiconiux</taxon>
    </lineage>
</organism>